<sequence length="93" mass="10908">MRCCTVLDKTQWQIENEYFFVDLPQMLLLKDQAHASNVIEQLEIESYPHITDKKVREQIINRYIQALPKVPEKPKMSAEDQYQAQLVRMKGGG</sequence>
<organism evidence="1 2">
    <name type="scientific">Paenibacillus odorifer</name>
    <dbReference type="NCBI Taxonomy" id="189426"/>
    <lineage>
        <taxon>Bacteria</taxon>
        <taxon>Bacillati</taxon>
        <taxon>Bacillota</taxon>
        <taxon>Bacilli</taxon>
        <taxon>Bacillales</taxon>
        <taxon>Paenibacillaceae</taxon>
        <taxon>Paenibacillus</taxon>
    </lineage>
</organism>
<proteinExistence type="predicted"/>
<evidence type="ECO:0000313" key="1">
    <source>
        <dbReference type="EMBL" id="OME10007.1"/>
    </source>
</evidence>
<protein>
    <submittedName>
        <fullName evidence="1">Uncharacterized protein</fullName>
    </submittedName>
</protein>
<gene>
    <name evidence="1" type="ORF">BSK47_31410</name>
</gene>
<dbReference type="EMBL" id="MPTO01000053">
    <property type="protein sequence ID" value="OME10007.1"/>
    <property type="molecule type" value="Genomic_DNA"/>
</dbReference>
<name>A0AB36J5Y3_9BACL</name>
<dbReference type="AlphaFoldDB" id="A0AB36J5Y3"/>
<dbReference type="RefSeq" id="WP_076138965.1">
    <property type="nucleotide sequence ID" value="NZ_MPTO01000053.1"/>
</dbReference>
<evidence type="ECO:0000313" key="2">
    <source>
        <dbReference type="Proteomes" id="UP000187323"/>
    </source>
</evidence>
<dbReference type="Proteomes" id="UP000187323">
    <property type="component" value="Unassembled WGS sequence"/>
</dbReference>
<comment type="caution">
    <text evidence="1">The sequence shown here is derived from an EMBL/GenBank/DDBJ whole genome shotgun (WGS) entry which is preliminary data.</text>
</comment>
<accession>A0AB36J5Y3</accession>
<reference evidence="1 2" key="1">
    <citation type="submission" date="2016-10" db="EMBL/GenBank/DDBJ databases">
        <title>Paenibacillus species isolates.</title>
        <authorList>
            <person name="Beno S.M."/>
        </authorList>
    </citation>
    <scope>NUCLEOTIDE SEQUENCE [LARGE SCALE GENOMIC DNA]</scope>
    <source>
        <strain evidence="1 2">FSL H7-0918</strain>
    </source>
</reference>